<dbReference type="EMBL" id="CP037423">
    <property type="protein sequence ID" value="QDV44876.1"/>
    <property type="molecule type" value="Genomic_DNA"/>
</dbReference>
<protein>
    <recommendedName>
        <fullName evidence="3">Methyltransferase type 11 domain-containing protein</fullName>
    </recommendedName>
</protein>
<keyword evidence="2" id="KW-1185">Reference proteome</keyword>
<accession>A0A518HVJ9</accession>
<evidence type="ECO:0000313" key="2">
    <source>
        <dbReference type="Proteomes" id="UP000319004"/>
    </source>
</evidence>
<evidence type="ECO:0000313" key="1">
    <source>
        <dbReference type="EMBL" id="QDV44876.1"/>
    </source>
</evidence>
<reference evidence="1 2" key="1">
    <citation type="submission" date="2019-03" db="EMBL/GenBank/DDBJ databases">
        <title>Deep-cultivation of Planctomycetes and their phenomic and genomic characterization uncovers novel biology.</title>
        <authorList>
            <person name="Wiegand S."/>
            <person name="Jogler M."/>
            <person name="Boedeker C."/>
            <person name="Pinto D."/>
            <person name="Vollmers J."/>
            <person name="Rivas-Marin E."/>
            <person name="Kohn T."/>
            <person name="Peeters S.H."/>
            <person name="Heuer A."/>
            <person name="Rast P."/>
            <person name="Oberbeckmann S."/>
            <person name="Bunk B."/>
            <person name="Jeske O."/>
            <person name="Meyerdierks A."/>
            <person name="Storesund J.E."/>
            <person name="Kallscheuer N."/>
            <person name="Luecker S."/>
            <person name="Lage O.M."/>
            <person name="Pohl T."/>
            <person name="Merkel B.J."/>
            <person name="Hornburger P."/>
            <person name="Mueller R.-W."/>
            <person name="Bruemmer F."/>
            <person name="Labrenz M."/>
            <person name="Spormann A.M."/>
            <person name="Op den Camp H."/>
            <person name="Overmann J."/>
            <person name="Amann R."/>
            <person name="Jetten M.S.M."/>
            <person name="Mascher T."/>
            <person name="Medema M.H."/>
            <person name="Devos D.P."/>
            <person name="Kaster A.-K."/>
            <person name="Ovreas L."/>
            <person name="Rohde M."/>
            <person name="Galperin M.Y."/>
            <person name="Jogler C."/>
        </authorList>
    </citation>
    <scope>NUCLEOTIDE SEQUENCE [LARGE SCALE GENOMIC DNA]</scope>
    <source>
        <strain evidence="1 2">Enr13</strain>
    </source>
</reference>
<sequence>MSVRLIKQAAVLAARIGRRSRYEIAKRIMPSTAVLGPKVVPRVSGPLLEKREIKLNLGCGPMHLDGYINIDADPAACADFYMDFGELEQAFAAASAREILMIHSLSYLNLWQARNFFRAAHRLLMPGGTLVIELPAIEKCAKHLLESEGDLPAYLEGVRGVFAFDLSEITNQIAFTPYSFGWSAWHLQQELRDASFSQIVVTEPKFHEQPWRDIRVEATK</sequence>
<dbReference type="InterPro" id="IPR029063">
    <property type="entry name" value="SAM-dependent_MTases_sf"/>
</dbReference>
<dbReference type="Proteomes" id="UP000319004">
    <property type="component" value="Chromosome"/>
</dbReference>
<gene>
    <name evidence="1" type="ORF">Enr13x_47470</name>
</gene>
<name>A0A518HVJ9_9BACT</name>
<organism evidence="1 2">
    <name type="scientific">Stieleria neptunia</name>
    <dbReference type="NCBI Taxonomy" id="2527979"/>
    <lineage>
        <taxon>Bacteria</taxon>
        <taxon>Pseudomonadati</taxon>
        <taxon>Planctomycetota</taxon>
        <taxon>Planctomycetia</taxon>
        <taxon>Pirellulales</taxon>
        <taxon>Pirellulaceae</taxon>
        <taxon>Stieleria</taxon>
    </lineage>
</organism>
<dbReference type="OrthoDB" id="9801954at2"/>
<dbReference type="Gene3D" id="3.40.50.150">
    <property type="entry name" value="Vaccinia Virus protein VP39"/>
    <property type="match status" value="1"/>
</dbReference>
<dbReference type="KEGG" id="snep:Enr13x_47470"/>
<evidence type="ECO:0008006" key="3">
    <source>
        <dbReference type="Google" id="ProtNLM"/>
    </source>
</evidence>
<dbReference type="RefSeq" id="WP_145389138.1">
    <property type="nucleotide sequence ID" value="NZ_CP037423.1"/>
</dbReference>
<dbReference type="SUPFAM" id="SSF53335">
    <property type="entry name" value="S-adenosyl-L-methionine-dependent methyltransferases"/>
    <property type="match status" value="1"/>
</dbReference>
<proteinExistence type="predicted"/>
<dbReference type="AlphaFoldDB" id="A0A518HVJ9"/>